<evidence type="ECO:0000256" key="3">
    <source>
        <dbReference type="ARBA" id="ARBA00023163"/>
    </source>
</evidence>
<dbReference type="Pfam" id="PF00717">
    <property type="entry name" value="Peptidase_S24"/>
    <property type="match status" value="1"/>
</dbReference>
<evidence type="ECO:0000313" key="7">
    <source>
        <dbReference type="Proteomes" id="UP000292627"/>
    </source>
</evidence>
<dbReference type="InterPro" id="IPR015927">
    <property type="entry name" value="Peptidase_S24_S26A/B/C"/>
</dbReference>
<dbReference type="Proteomes" id="UP000292627">
    <property type="component" value="Unassembled WGS sequence"/>
</dbReference>
<sequence>MDTIGSRVRAEREAQKMSRQDLSARTGVGYSTLAELERGGMQNTTKLRLIADALGVSQEWLETGRGAKAPAKAAASDLDWQDVVGYSQAAGLGAGAEAEEYAETHSLKFKATSLRRQGLQARNLAIYYGKGDSMEPTIKDGDAILFDTSDTRVVDGGLYLIQLHGAANAEYYVKRAEILAGIVFFRSDNPTGDHGWKKPKRMDSDKSPITVVGRVRWIAGWVE</sequence>
<dbReference type="PROSITE" id="PS50943">
    <property type="entry name" value="HTH_CROC1"/>
    <property type="match status" value="1"/>
</dbReference>
<dbReference type="SMART" id="SM00530">
    <property type="entry name" value="HTH_XRE"/>
    <property type="match status" value="1"/>
</dbReference>
<dbReference type="InterPro" id="IPR010982">
    <property type="entry name" value="Lambda_DNA-bd_dom_sf"/>
</dbReference>
<dbReference type="InterPro" id="IPR036286">
    <property type="entry name" value="LexA/Signal_pep-like_sf"/>
</dbReference>
<evidence type="ECO:0000313" key="6">
    <source>
        <dbReference type="EMBL" id="TAA25421.1"/>
    </source>
</evidence>
<dbReference type="OrthoDB" id="9791537at2"/>
<dbReference type="Gene3D" id="1.10.260.40">
    <property type="entry name" value="lambda repressor-like DNA-binding domains"/>
    <property type="match status" value="1"/>
</dbReference>
<comment type="caution">
    <text evidence="6">The sequence shown here is derived from an EMBL/GenBank/DDBJ whole genome shotgun (WGS) entry which is preliminary data.</text>
</comment>
<name>A0A4Q8L9X9_9GAMM</name>
<dbReference type="PANTHER" id="PTHR40661">
    <property type="match status" value="1"/>
</dbReference>
<dbReference type="CDD" id="cd00093">
    <property type="entry name" value="HTH_XRE"/>
    <property type="match status" value="1"/>
</dbReference>
<gene>
    <name evidence="6" type="ORF">EA660_08145</name>
</gene>
<dbReference type="InterPro" id="IPR039418">
    <property type="entry name" value="LexA-like"/>
</dbReference>
<dbReference type="Pfam" id="PF01381">
    <property type="entry name" value="HTH_3"/>
    <property type="match status" value="1"/>
</dbReference>
<dbReference type="InterPro" id="IPR001387">
    <property type="entry name" value="Cro/C1-type_HTH"/>
</dbReference>
<reference evidence="6 7" key="1">
    <citation type="submission" date="2019-02" db="EMBL/GenBank/DDBJ databases">
        <title>WGS of Pseudoxanthomonas species novum from clinical isolates.</title>
        <authorList>
            <person name="Bernier A.-M."/>
            <person name="Bernard K."/>
            <person name="Vachon A."/>
        </authorList>
    </citation>
    <scope>NUCLEOTIDE SEQUENCE [LARGE SCALE GENOMIC DNA]</scope>
    <source>
        <strain evidence="6 7">NML171200</strain>
    </source>
</reference>
<proteinExistence type="predicted"/>
<protein>
    <submittedName>
        <fullName evidence="6">LexA family transcriptional regulator</fullName>
    </submittedName>
</protein>
<dbReference type="GO" id="GO:0003677">
    <property type="term" value="F:DNA binding"/>
    <property type="evidence" value="ECO:0007669"/>
    <property type="project" value="UniProtKB-KW"/>
</dbReference>
<feature type="domain" description="HTH cro/C1-type" evidence="5">
    <location>
        <begin position="8"/>
        <end position="61"/>
    </location>
</feature>
<dbReference type="EMBL" id="SHMC01000003">
    <property type="protein sequence ID" value="TAA25421.1"/>
    <property type="molecule type" value="Genomic_DNA"/>
</dbReference>
<dbReference type="AlphaFoldDB" id="A0A4Q8L9X9"/>
<organism evidence="6 7">
    <name type="scientific">Pseudoxanthomonas winnipegensis</name>
    <dbReference type="NCBI Taxonomy" id="2480810"/>
    <lineage>
        <taxon>Bacteria</taxon>
        <taxon>Pseudomonadati</taxon>
        <taxon>Pseudomonadota</taxon>
        <taxon>Gammaproteobacteria</taxon>
        <taxon>Lysobacterales</taxon>
        <taxon>Lysobacteraceae</taxon>
        <taxon>Pseudoxanthomonas</taxon>
    </lineage>
</organism>
<keyword evidence="2" id="KW-0238">DNA-binding</keyword>
<evidence type="ECO:0000256" key="1">
    <source>
        <dbReference type="ARBA" id="ARBA00023015"/>
    </source>
</evidence>
<keyword evidence="3" id="KW-0804">Transcription</keyword>
<accession>A0A4Q8L9X9</accession>
<dbReference type="CDD" id="cd06529">
    <property type="entry name" value="S24_LexA-like"/>
    <property type="match status" value="1"/>
</dbReference>
<dbReference type="SUPFAM" id="SSF47413">
    <property type="entry name" value="lambda repressor-like DNA-binding domains"/>
    <property type="match status" value="1"/>
</dbReference>
<dbReference type="RefSeq" id="WP_130551056.1">
    <property type="nucleotide sequence ID" value="NZ_SHLZ01000012.1"/>
</dbReference>
<dbReference type="PANTHER" id="PTHR40661:SF3">
    <property type="entry name" value="FELS-1 PROPHAGE TRANSCRIPTIONAL REGULATOR"/>
    <property type="match status" value="1"/>
</dbReference>
<feature type="region of interest" description="Disordered" evidence="4">
    <location>
        <begin position="1"/>
        <end position="21"/>
    </location>
</feature>
<evidence type="ECO:0000256" key="2">
    <source>
        <dbReference type="ARBA" id="ARBA00023125"/>
    </source>
</evidence>
<dbReference type="Gene3D" id="2.10.109.10">
    <property type="entry name" value="Umud Fragment, subunit A"/>
    <property type="match status" value="1"/>
</dbReference>
<feature type="compositionally biased region" description="Basic and acidic residues" evidence="4">
    <location>
        <begin position="8"/>
        <end position="19"/>
    </location>
</feature>
<dbReference type="SUPFAM" id="SSF51306">
    <property type="entry name" value="LexA/Signal peptidase"/>
    <property type="match status" value="1"/>
</dbReference>
<evidence type="ECO:0000256" key="4">
    <source>
        <dbReference type="SAM" id="MobiDB-lite"/>
    </source>
</evidence>
<keyword evidence="1" id="KW-0805">Transcription regulation</keyword>
<evidence type="ECO:0000259" key="5">
    <source>
        <dbReference type="PROSITE" id="PS50943"/>
    </source>
</evidence>